<dbReference type="InterPro" id="IPR006626">
    <property type="entry name" value="PbH1"/>
</dbReference>
<protein>
    <recommendedName>
        <fullName evidence="1">Right handed beta helix domain-containing protein</fullName>
    </recommendedName>
</protein>
<evidence type="ECO:0000313" key="2">
    <source>
        <dbReference type="EMBL" id="TQF08862.1"/>
    </source>
</evidence>
<dbReference type="Gene3D" id="2.160.20.10">
    <property type="entry name" value="Single-stranded right-handed beta-helix, Pectin lyase-like"/>
    <property type="match status" value="1"/>
</dbReference>
<dbReference type="OrthoDB" id="9822120at2"/>
<dbReference type="Pfam" id="PF13229">
    <property type="entry name" value="Beta_helix"/>
    <property type="match status" value="1"/>
</dbReference>
<dbReference type="SUPFAM" id="SSF51126">
    <property type="entry name" value="Pectin lyase-like"/>
    <property type="match status" value="1"/>
</dbReference>
<comment type="caution">
    <text evidence="2">The sequence shown here is derived from an EMBL/GenBank/DDBJ whole genome shotgun (WGS) entry which is preliminary data.</text>
</comment>
<proteinExistence type="predicted"/>
<evidence type="ECO:0000259" key="1">
    <source>
        <dbReference type="Pfam" id="PF13229"/>
    </source>
</evidence>
<evidence type="ECO:0000313" key="3">
    <source>
        <dbReference type="Proteomes" id="UP000315369"/>
    </source>
</evidence>
<dbReference type="InterPro" id="IPR011050">
    <property type="entry name" value="Pectin_lyase_fold/virulence"/>
</dbReference>
<dbReference type="EMBL" id="VIFM01000431">
    <property type="protein sequence ID" value="TQF08862.1"/>
    <property type="molecule type" value="Genomic_DNA"/>
</dbReference>
<reference evidence="2 3" key="1">
    <citation type="submission" date="2019-06" db="EMBL/GenBank/DDBJ databases">
        <authorList>
            <person name="Livingstone P."/>
            <person name="Whitworth D."/>
        </authorList>
    </citation>
    <scope>NUCLEOTIDE SEQUENCE [LARGE SCALE GENOMIC DNA]</scope>
    <source>
        <strain evidence="2 3">AM401</strain>
    </source>
</reference>
<gene>
    <name evidence="2" type="ORF">FJV41_47655</name>
</gene>
<sequence>MAGSGQEVGMFRQMLGMVTVVGTLWLPSPSMAEPTRTLHVANNALDSATCGAKVNPCRSISRAIAHARDGDRILVHPGRYGDLNADGDFSDPGDEAAEVQTGCRCMILINKRLKVESTGGAQVTVLAAAGAVLDVVNITASNVSFGDYGKGFTLTGAGKVTDDDGIGLDVLGGRDVRVIGNIAQGNRDAGFAIRGDNHTVRDNVSTGNGMGFSLGSDTEGHTVKENLATNNGNDEVFGHGFVVGGQKGTYEGNKAIGNRGIGFYLVLFSGTSDFEFEDNEAIGNRGAGMWVRFGAQLKVRSSNFFGNLGESVGGSFPAAPNCGLVNDMGGPIDAARNYWGAATGPGPDPADDAGPGSICDVNGTTVVVPFDSTPNSLLESLEGAPGAE</sequence>
<dbReference type="AlphaFoldDB" id="A0A540WIN9"/>
<keyword evidence="3" id="KW-1185">Reference proteome</keyword>
<dbReference type="Proteomes" id="UP000315369">
    <property type="component" value="Unassembled WGS sequence"/>
</dbReference>
<organism evidence="2 3">
    <name type="scientific">Myxococcus llanfairpwllgwyngyllgogerychwyrndrobwllllantysiliogogogochensis</name>
    <dbReference type="NCBI Taxonomy" id="2590453"/>
    <lineage>
        <taxon>Bacteria</taxon>
        <taxon>Pseudomonadati</taxon>
        <taxon>Myxococcota</taxon>
        <taxon>Myxococcia</taxon>
        <taxon>Myxococcales</taxon>
        <taxon>Cystobacterineae</taxon>
        <taxon>Myxococcaceae</taxon>
        <taxon>Myxococcus</taxon>
    </lineage>
</organism>
<dbReference type="InterPro" id="IPR012334">
    <property type="entry name" value="Pectin_lyas_fold"/>
</dbReference>
<dbReference type="InterPro" id="IPR039448">
    <property type="entry name" value="Beta_helix"/>
</dbReference>
<dbReference type="SMART" id="SM00710">
    <property type="entry name" value="PbH1"/>
    <property type="match status" value="6"/>
</dbReference>
<name>A0A540WIN9_9BACT</name>
<accession>A0A540WIN9</accession>
<feature type="domain" description="Right handed beta helix" evidence="1">
    <location>
        <begin position="169"/>
        <end position="308"/>
    </location>
</feature>